<feature type="binding site" evidence="6">
    <location>
        <position position="231"/>
    </location>
    <ligand>
        <name>AMP</name>
        <dbReference type="ChEBI" id="CHEBI:456215"/>
    </ligand>
</feature>
<evidence type="ECO:0000256" key="6">
    <source>
        <dbReference type="HAMAP-Rule" id="MF_01965"/>
    </source>
</evidence>
<dbReference type="Pfam" id="PF01256">
    <property type="entry name" value="Carb_kinase"/>
    <property type="match status" value="1"/>
</dbReference>
<dbReference type="CDD" id="cd01171">
    <property type="entry name" value="YXKO-related"/>
    <property type="match status" value="1"/>
</dbReference>
<evidence type="ECO:0000256" key="1">
    <source>
        <dbReference type="ARBA" id="ARBA00022741"/>
    </source>
</evidence>
<feature type="binding site" evidence="6">
    <location>
        <position position="111"/>
    </location>
    <ligand>
        <name>(6S)-NADPHX</name>
        <dbReference type="ChEBI" id="CHEBI:64076"/>
    </ligand>
</feature>
<dbReference type="EMBL" id="SPQZ01000001">
    <property type="protein sequence ID" value="TFV99860.1"/>
    <property type="molecule type" value="Genomic_DNA"/>
</dbReference>
<feature type="binding site" evidence="6">
    <location>
        <position position="232"/>
    </location>
    <ligand>
        <name>(6S)-NADPHX</name>
        <dbReference type="ChEBI" id="CHEBI:64076"/>
    </ligand>
</feature>
<dbReference type="Gene3D" id="3.40.1190.20">
    <property type="match status" value="1"/>
</dbReference>
<feature type="binding site" evidence="6">
    <location>
        <position position="48"/>
    </location>
    <ligand>
        <name>(6S)-NADPHX</name>
        <dbReference type="ChEBI" id="CHEBI:64076"/>
    </ligand>
</feature>
<dbReference type="EC" id="4.2.1.136" evidence="6"/>
<dbReference type="GO" id="GO:0005524">
    <property type="term" value="F:ATP binding"/>
    <property type="evidence" value="ECO:0007669"/>
    <property type="project" value="UniProtKB-KW"/>
</dbReference>
<comment type="catalytic activity">
    <reaction evidence="6">
        <text>(6S)-NADHX + ADP = AMP + phosphate + NADH + H(+)</text>
        <dbReference type="Rhea" id="RHEA:32223"/>
        <dbReference type="ChEBI" id="CHEBI:15378"/>
        <dbReference type="ChEBI" id="CHEBI:43474"/>
        <dbReference type="ChEBI" id="CHEBI:57945"/>
        <dbReference type="ChEBI" id="CHEBI:64074"/>
        <dbReference type="ChEBI" id="CHEBI:456215"/>
        <dbReference type="ChEBI" id="CHEBI:456216"/>
        <dbReference type="EC" id="4.2.1.136"/>
    </reaction>
</comment>
<keyword evidence="4 6" id="KW-0520">NAD</keyword>
<evidence type="ECO:0000256" key="5">
    <source>
        <dbReference type="ARBA" id="ARBA00023239"/>
    </source>
</evidence>
<dbReference type="GO" id="GO:0046496">
    <property type="term" value="P:nicotinamide nucleotide metabolic process"/>
    <property type="evidence" value="ECO:0007669"/>
    <property type="project" value="UniProtKB-UniRule"/>
</dbReference>
<accession>A0A4Y9R696</accession>
<dbReference type="InterPro" id="IPR029056">
    <property type="entry name" value="Ribokinase-like"/>
</dbReference>
<comment type="cofactor">
    <cofactor evidence="6">
        <name>Mg(2+)</name>
        <dbReference type="ChEBI" id="CHEBI:18420"/>
    </cofactor>
</comment>
<evidence type="ECO:0000259" key="7">
    <source>
        <dbReference type="PROSITE" id="PS51383"/>
    </source>
</evidence>
<dbReference type="RefSeq" id="WP_135118756.1">
    <property type="nucleotide sequence ID" value="NZ_SPQZ01000001.1"/>
</dbReference>
<feature type="domain" description="YjeF C-terminal" evidence="7">
    <location>
        <begin position="13"/>
        <end position="291"/>
    </location>
</feature>
<evidence type="ECO:0000256" key="3">
    <source>
        <dbReference type="ARBA" id="ARBA00022857"/>
    </source>
</evidence>
<comment type="similarity">
    <text evidence="6">Belongs to the NnrD/CARKD family.</text>
</comment>
<keyword evidence="3 6" id="KW-0521">NADP</keyword>
<proteinExistence type="inferred from homology"/>
<dbReference type="SUPFAM" id="SSF53613">
    <property type="entry name" value="Ribokinase-like"/>
    <property type="match status" value="1"/>
</dbReference>
<reference evidence="8 9" key="1">
    <citation type="journal article" date="2018" name="J. Microbiol.">
        <title>Leifsonia flava sp. nov., a novel actinobacterium isolated from the rhizosphere of Aquilegia viridiflora.</title>
        <authorList>
            <person name="Cai Y."/>
            <person name="Tao W.Z."/>
            <person name="Ma Y.J."/>
            <person name="Cheng J."/>
            <person name="Zhang M.Y."/>
            <person name="Zhang Y.X."/>
        </authorList>
    </citation>
    <scope>NUCLEOTIDE SEQUENCE [LARGE SCALE GENOMIC DNA]</scope>
    <source>
        <strain evidence="8 9">SYP-B2174</strain>
    </source>
</reference>
<evidence type="ECO:0000313" key="8">
    <source>
        <dbReference type="EMBL" id="TFV99860.1"/>
    </source>
</evidence>
<dbReference type="PROSITE" id="PS51383">
    <property type="entry name" value="YJEF_C_3"/>
    <property type="match status" value="1"/>
</dbReference>
<keyword evidence="9" id="KW-1185">Reference proteome</keyword>
<keyword evidence="2 6" id="KW-0067">ATP-binding</keyword>
<comment type="subunit">
    <text evidence="6">Homotetramer.</text>
</comment>
<protein>
    <recommendedName>
        <fullName evidence="6">ADP-dependent (S)-NAD(P)H-hydrate dehydratase</fullName>
        <ecNumber evidence="6">4.2.1.136</ecNumber>
    </recommendedName>
    <alternativeName>
        <fullName evidence="6">ADP-dependent NAD(P)HX dehydratase</fullName>
    </alternativeName>
</protein>
<dbReference type="GO" id="GO:0052856">
    <property type="term" value="F:NAD(P)HX epimerase activity"/>
    <property type="evidence" value="ECO:0007669"/>
    <property type="project" value="TreeGrafter"/>
</dbReference>
<organism evidence="8 9">
    <name type="scientific">Orlajensenia leifsoniae</name>
    <dbReference type="NCBI Taxonomy" id="2561933"/>
    <lineage>
        <taxon>Bacteria</taxon>
        <taxon>Bacillati</taxon>
        <taxon>Actinomycetota</taxon>
        <taxon>Actinomycetes</taxon>
        <taxon>Micrococcales</taxon>
        <taxon>Microbacteriaceae</taxon>
        <taxon>Orlajensenia</taxon>
    </lineage>
</organism>
<keyword evidence="1 6" id="KW-0547">Nucleotide-binding</keyword>
<comment type="caution">
    <text evidence="8">The sequence shown here is derived from an EMBL/GenBank/DDBJ whole genome shotgun (WGS) entry which is preliminary data.</text>
</comment>
<evidence type="ECO:0000256" key="2">
    <source>
        <dbReference type="ARBA" id="ARBA00022840"/>
    </source>
</evidence>
<comment type="catalytic activity">
    <reaction evidence="6">
        <text>(6S)-NADPHX + ADP = AMP + phosphate + NADPH + H(+)</text>
        <dbReference type="Rhea" id="RHEA:32235"/>
        <dbReference type="ChEBI" id="CHEBI:15378"/>
        <dbReference type="ChEBI" id="CHEBI:43474"/>
        <dbReference type="ChEBI" id="CHEBI:57783"/>
        <dbReference type="ChEBI" id="CHEBI:64076"/>
        <dbReference type="ChEBI" id="CHEBI:456215"/>
        <dbReference type="ChEBI" id="CHEBI:456216"/>
        <dbReference type="EC" id="4.2.1.136"/>
    </reaction>
</comment>
<keyword evidence="5 6" id="KW-0456">Lyase</keyword>
<name>A0A4Y9R696_9MICO</name>
<sequence>MSDQPDATGDGEVTAEVLRRWPLPEPGDSKHSRGRIAVVGGSERAPGAVSLAGLSALRVGAGRLSLHVPRAVAVPLAVAVPEGGVFPFDDDLTPEAIDDLSSSDAVLIGPGLTDAGTTIRLLRAVLPVLEPATVVVLDAFALGVLPELADDIRKSANPLVLTPNREEAALLLDSDDDDSGASDEDAGPRDVARIAATYDAVVSCYGIVGSPSGQTWSIRSDNPGLATSGSGDVLAGAVVGLAARTGDGAQAAVWGTFLQTAAGDALVEQVGAIGFLARQISEQLPISLDRVVSRTGAS</sequence>
<gene>
    <name evidence="6" type="primary">nnrD</name>
    <name evidence="8" type="ORF">E4M00_01240</name>
</gene>
<comment type="caution">
    <text evidence="6">Lacks conserved residue(s) required for the propagation of feature annotation.</text>
</comment>
<comment type="function">
    <text evidence="6">Catalyzes the dehydration of the S-form of NAD(P)HX at the expense of ADP, which is converted to AMP. Together with NAD(P)HX epimerase, which catalyzes the epimerization of the S- and R-forms, the enzyme allows the repair of both epimers of NAD(P)HX, a damaged form of NAD(P)H that is a result of enzymatic or heat-dependent hydration.</text>
</comment>
<dbReference type="GO" id="GO:0052855">
    <property type="term" value="F:ADP-dependent NAD(P)H-hydrate dehydratase activity"/>
    <property type="evidence" value="ECO:0007669"/>
    <property type="project" value="UniProtKB-UniRule"/>
</dbReference>
<dbReference type="PANTHER" id="PTHR12592">
    <property type="entry name" value="ATP-DEPENDENT (S)-NAD(P)H-HYDRATE DEHYDRATASE FAMILY MEMBER"/>
    <property type="match status" value="1"/>
</dbReference>
<dbReference type="PANTHER" id="PTHR12592:SF0">
    <property type="entry name" value="ATP-DEPENDENT (S)-NAD(P)H-HYDRATE DEHYDRATASE"/>
    <property type="match status" value="1"/>
</dbReference>
<dbReference type="Proteomes" id="UP000298127">
    <property type="component" value="Unassembled WGS sequence"/>
</dbReference>
<dbReference type="GO" id="GO:0110051">
    <property type="term" value="P:metabolite repair"/>
    <property type="evidence" value="ECO:0007669"/>
    <property type="project" value="TreeGrafter"/>
</dbReference>
<dbReference type="AlphaFoldDB" id="A0A4Y9R696"/>
<dbReference type="InterPro" id="IPR000631">
    <property type="entry name" value="CARKD"/>
</dbReference>
<dbReference type="HAMAP" id="MF_01965">
    <property type="entry name" value="NADHX_dehydratase"/>
    <property type="match status" value="1"/>
</dbReference>
<evidence type="ECO:0000313" key="9">
    <source>
        <dbReference type="Proteomes" id="UP000298127"/>
    </source>
</evidence>
<evidence type="ECO:0000256" key="4">
    <source>
        <dbReference type="ARBA" id="ARBA00023027"/>
    </source>
</evidence>